<dbReference type="AlphaFoldDB" id="A0A382IM09"/>
<dbReference type="EMBL" id="UINC01067749">
    <property type="protein sequence ID" value="SVB99721.1"/>
    <property type="molecule type" value="Genomic_DNA"/>
</dbReference>
<evidence type="ECO:0000313" key="1">
    <source>
        <dbReference type="EMBL" id="SVB99721.1"/>
    </source>
</evidence>
<name>A0A382IM09_9ZZZZ</name>
<organism evidence="1">
    <name type="scientific">marine metagenome</name>
    <dbReference type="NCBI Taxonomy" id="408172"/>
    <lineage>
        <taxon>unclassified sequences</taxon>
        <taxon>metagenomes</taxon>
        <taxon>ecological metagenomes</taxon>
    </lineage>
</organism>
<gene>
    <name evidence="1" type="ORF">METZ01_LOCUS252575</name>
</gene>
<reference evidence="1" key="1">
    <citation type="submission" date="2018-05" db="EMBL/GenBank/DDBJ databases">
        <authorList>
            <person name="Lanie J.A."/>
            <person name="Ng W.-L."/>
            <person name="Kazmierczak K.M."/>
            <person name="Andrzejewski T.M."/>
            <person name="Davidsen T.M."/>
            <person name="Wayne K.J."/>
            <person name="Tettelin H."/>
            <person name="Glass J.I."/>
            <person name="Rusch D."/>
            <person name="Podicherti R."/>
            <person name="Tsui H.-C.T."/>
            <person name="Winkler M.E."/>
        </authorList>
    </citation>
    <scope>NUCLEOTIDE SEQUENCE</scope>
</reference>
<proteinExistence type="predicted"/>
<protein>
    <submittedName>
        <fullName evidence="1">Uncharacterized protein</fullName>
    </submittedName>
</protein>
<sequence>MPGSQQVRQVALLVNVVPTGSGDSEALALSAIR</sequence>
<accession>A0A382IM09</accession>